<feature type="region of interest" description="Disordered" evidence="3">
    <location>
        <begin position="80"/>
        <end position="99"/>
    </location>
</feature>
<evidence type="ECO:0000259" key="4">
    <source>
        <dbReference type="PROSITE" id="PS50222"/>
    </source>
</evidence>
<keyword evidence="6" id="KW-1185">Reference proteome</keyword>
<feature type="domain" description="EF-hand" evidence="4">
    <location>
        <begin position="175"/>
        <end position="210"/>
    </location>
</feature>
<dbReference type="Pfam" id="PF13499">
    <property type="entry name" value="EF-hand_7"/>
    <property type="match status" value="3"/>
</dbReference>
<dbReference type="GO" id="GO:0005509">
    <property type="term" value="F:calcium ion binding"/>
    <property type="evidence" value="ECO:0007669"/>
    <property type="project" value="InterPro"/>
</dbReference>
<keyword evidence="1" id="KW-0677">Repeat</keyword>
<evidence type="ECO:0000313" key="6">
    <source>
        <dbReference type="Proteomes" id="UP000663879"/>
    </source>
</evidence>
<name>A0A813TKU5_9BILA</name>
<dbReference type="InterPro" id="IPR002048">
    <property type="entry name" value="EF_hand_dom"/>
</dbReference>
<evidence type="ECO:0000256" key="1">
    <source>
        <dbReference type="ARBA" id="ARBA00022737"/>
    </source>
</evidence>
<feature type="domain" description="EF-hand" evidence="4">
    <location>
        <begin position="137"/>
        <end position="172"/>
    </location>
</feature>
<evidence type="ECO:0000313" key="5">
    <source>
        <dbReference type="EMBL" id="CAF0810547.1"/>
    </source>
</evidence>
<organism evidence="5 6">
    <name type="scientific">Brachionus calyciflorus</name>
    <dbReference type="NCBI Taxonomy" id="104777"/>
    <lineage>
        <taxon>Eukaryota</taxon>
        <taxon>Metazoa</taxon>
        <taxon>Spiralia</taxon>
        <taxon>Gnathifera</taxon>
        <taxon>Rotifera</taxon>
        <taxon>Eurotatoria</taxon>
        <taxon>Monogononta</taxon>
        <taxon>Pseudotrocha</taxon>
        <taxon>Ploima</taxon>
        <taxon>Brachionidae</taxon>
        <taxon>Brachionus</taxon>
    </lineage>
</organism>
<gene>
    <name evidence="5" type="ORF">OXX778_LOCUS6949</name>
</gene>
<dbReference type="SMART" id="SM00054">
    <property type="entry name" value="EFh"/>
    <property type="match status" value="5"/>
</dbReference>
<feature type="compositionally biased region" description="Low complexity" evidence="3">
    <location>
        <begin position="80"/>
        <end position="94"/>
    </location>
</feature>
<dbReference type="FunFam" id="1.10.238.10:FF:000003">
    <property type="entry name" value="Calmodulin A"/>
    <property type="match status" value="1"/>
</dbReference>
<comment type="caution">
    <text evidence="5">The sequence shown here is derived from an EMBL/GenBank/DDBJ whole genome shotgun (WGS) entry which is preliminary data.</text>
</comment>
<dbReference type="PROSITE" id="PS50222">
    <property type="entry name" value="EF_HAND_2"/>
    <property type="match status" value="5"/>
</dbReference>
<protein>
    <recommendedName>
        <fullName evidence="4">EF-hand domain-containing protein</fullName>
    </recommendedName>
</protein>
<dbReference type="PANTHER" id="PTHR23048">
    <property type="entry name" value="MYOSIN LIGHT CHAIN 1, 3"/>
    <property type="match status" value="1"/>
</dbReference>
<dbReference type="AlphaFoldDB" id="A0A813TKU5"/>
<feature type="domain" description="EF-hand" evidence="4">
    <location>
        <begin position="8"/>
        <end position="43"/>
    </location>
</feature>
<dbReference type="Gene3D" id="1.10.238.10">
    <property type="entry name" value="EF-hand"/>
    <property type="match status" value="3"/>
</dbReference>
<dbReference type="PROSITE" id="PS00018">
    <property type="entry name" value="EF_HAND_1"/>
    <property type="match status" value="5"/>
</dbReference>
<dbReference type="EMBL" id="CAJNOC010000859">
    <property type="protein sequence ID" value="CAF0810547.1"/>
    <property type="molecule type" value="Genomic_DNA"/>
</dbReference>
<reference evidence="5" key="1">
    <citation type="submission" date="2021-02" db="EMBL/GenBank/DDBJ databases">
        <authorList>
            <person name="Nowell W R."/>
        </authorList>
    </citation>
    <scope>NUCLEOTIDE SEQUENCE</scope>
    <source>
        <strain evidence="5">Ploen Becks lab</strain>
    </source>
</reference>
<proteinExistence type="predicted"/>
<dbReference type="Proteomes" id="UP000663879">
    <property type="component" value="Unassembled WGS sequence"/>
</dbReference>
<dbReference type="PANTHER" id="PTHR23048:SF0">
    <property type="entry name" value="CALMODULIN LIKE 3"/>
    <property type="match status" value="1"/>
</dbReference>
<dbReference type="GO" id="GO:0016460">
    <property type="term" value="C:myosin II complex"/>
    <property type="evidence" value="ECO:0007669"/>
    <property type="project" value="TreeGrafter"/>
</dbReference>
<keyword evidence="2" id="KW-0106">Calcium</keyword>
<feature type="domain" description="EF-hand" evidence="4">
    <location>
        <begin position="44"/>
        <end position="79"/>
    </location>
</feature>
<evidence type="ECO:0000256" key="2">
    <source>
        <dbReference type="ARBA" id="ARBA00022837"/>
    </source>
</evidence>
<dbReference type="SUPFAM" id="SSF47473">
    <property type="entry name" value="EF-hand"/>
    <property type="match status" value="2"/>
</dbReference>
<sequence>MADDLNLSEQERIRLIFKIFDKDNDGYISRIELEEGCRKMKINIDENDIDEIFDEADENDDGKIDYDEFIKFWREDHQLDSNSNESDSEGSIESQDGNDFFDDKKLKNIFDEYDADNDGYLNQEEFTKALRKVEENIKMKEIDEILGKADLNNDGQIDFEEFFELRVSTAKNYNLTDDDIRKEFEIYDKDKNGYITRDELESIFCEFKIGLSEEDVVDLYEQATKSQDGKVDFKEFSKMVDF</sequence>
<accession>A0A813TKU5</accession>
<dbReference type="OrthoDB" id="26525at2759"/>
<feature type="domain" description="EF-hand" evidence="4">
    <location>
        <begin position="101"/>
        <end position="136"/>
    </location>
</feature>
<evidence type="ECO:0000256" key="3">
    <source>
        <dbReference type="SAM" id="MobiDB-lite"/>
    </source>
</evidence>
<dbReference type="InterPro" id="IPR050230">
    <property type="entry name" value="CALM/Myosin/TropC-like"/>
</dbReference>
<dbReference type="InterPro" id="IPR011992">
    <property type="entry name" value="EF-hand-dom_pair"/>
</dbReference>
<dbReference type="InterPro" id="IPR018247">
    <property type="entry name" value="EF_Hand_1_Ca_BS"/>
</dbReference>
<dbReference type="FunFam" id="1.10.238.10:FF:000178">
    <property type="entry name" value="Calmodulin-2 A"/>
    <property type="match status" value="1"/>
</dbReference>